<dbReference type="Pfam" id="PF07228">
    <property type="entry name" value="SpoIIE"/>
    <property type="match status" value="1"/>
</dbReference>
<organism evidence="5 6">
    <name type="scientific">Streptomyces zaomyceticus</name>
    <dbReference type="NCBI Taxonomy" id="68286"/>
    <lineage>
        <taxon>Bacteria</taxon>
        <taxon>Bacillati</taxon>
        <taxon>Actinomycetota</taxon>
        <taxon>Actinomycetes</taxon>
        <taxon>Kitasatosporales</taxon>
        <taxon>Streptomycetaceae</taxon>
        <taxon>Streptomyces</taxon>
    </lineage>
</organism>
<dbReference type="InterPro" id="IPR001932">
    <property type="entry name" value="PPM-type_phosphatase-like_dom"/>
</dbReference>
<evidence type="ECO:0000313" key="5">
    <source>
        <dbReference type="EMBL" id="WTR74202.1"/>
    </source>
</evidence>
<dbReference type="RefSeq" id="WP_406336825.1">
    <property type="nucleotide sequence ID" value="NZ_CP108188.1"/>
</dbReference>
<keyword evidence="6" id="KW-1185">Reference proteome</keyword>
<dbReference type="PANTHER" id="PTHR43156">
    <property type="entry name" value="STAGE II SPORULATION PROTEIN E-RELATED"/>
    <property type="match status" value="1"/>
</dbReference>
<evidence type="ECO:0000256" key="2">
    <source>
        <dbReference type="SAM" id="MobiDB-lite"/>
    </source>
</evidence>
<gene>
    <name evidence="5" type="ORF">OG814_35415</name>
</gene>
<feature type="compositionally biased region" description="Low complexity" evidence="2">
    <location>
        <begin position="8"/>
        <end position="19"/>
    </location>
</feature>
<dbReference type="InterPro" id="IPR036457">
    <property type="entry name" value="PPM-type-like_dom_sf"/>
</dbReference>
<dbReference type="EMBL" id="CP108188">
    <property type="protein sequence ID" value="WTR74202.1"/>
    <property type="molecule type" value="Genomic_DNA"/>
</dbReference>
<evidence type="ECO:0000256" key="1">
    <source>
        <dbReference type="ARBA" id="ARBA00022801"/>
    </source>
</evidence>
<feature type="domain" description="PPM-type phosphatase" evidence="4">
    <location>
        <begin position="152"/>
        <end position="374"/>
    </location>
</feature>
<keyword evidence="3" id="KW-0472">Membrane</keyword>
<sequence>MDNRTRGTPDGPPGDTRPGNAGRLARTLPVALLAIGLAFQFSSPRELTGTPFFAAAPLISAPLFTWAPTVLFGGVGLAALGAQYTITGHMGGVTAIHGLVTELATLAFVTAIAVLLNRVVHRERNRLASARGVAEAAQRAVLPMPERRVGSLRLGARYEAAQQDTLIGGDLYAALSTPHGVRLLIGDVRGKGLGAIETVSVILGAFWEAADREHSLDGVAGSLEHALAREGTRRTGLDDTEGFTTCALVEIPPGHEELRVLNRGHPEPLLLHRDGTVDRLTPQAFSLPLGLGELAPGPGEVTTRAFPPESTLLLYTDGLSEARNAEDVFYDPAAHLSGRTFASPDRLLDALVADVRRFTAGPRSDDMALPAVRRPLSRPGDHTGR</sequence>
<evidence type="ECO:0000313" key="6">
    <source>
        <dbReference type="Proteomes" id="UP001622594"/>
    </source>
</evidence>
<keyword evidence="3" id="KW-1133">Transmembrane helix</keyword>
<evidence type="ECO:0000256" key="3">
    <source>
        <dbReference type="SAM" id="Phobius"/>
    </source>
</evidence>
<feature type="region of interest" description="Disordered" evidence="2">
    <location>
        <begin position="1"/>
        <end position="21"/>
    </location>
</feature>
<reference evidence="5 6" key="1">
    <citation type="submission" date="2022-10" db="EMBL/GenBank/DDBJ databases">
        <title>The complete genomes of actinobacterial strains from the NBC collection.</title>
        <authorList>
            <person name="Joergensen T.S."/>
            <person name="Alvarez Arevalo M."/>
            <person name="Sterndorff E.B."/>
            <person name="Faurdal D."/>
            <person name="Vuksanovic O."/>
            <person name="Mourched A.-S."/>
            <person name="Charusanti P."/>
            <person name="Shaw S."/>
            <person name="Blin K."/>
            <person name="Weber T."/>
        </authorList>
    </citation>
    <scope>NUCLEOTIDE SEQUENCE [LARGE SCALE GENOMIC DNA]</scope>
    <source>
        <strain evidence="5 6">NBC_00123</strain>
    </source>
</reference>
<protein>
    <submittedName>
        <fullName evidence="5">Serine/threonine-protein phosphatase</fullName>
    </submittedName>
</protein>
<dbReference type="Proteomes" id="UP001622594">
    <property type="component" value="Chromosome"/>
</dbReference>
<feature type="transmembrane region" description="Helical" evidence="3">
    <location>
        <begin position="24"/>
        <end position="42"/>
    </location>
</feature>
<name>A0ABZ1LI78_9ACTN</name>
<dbReference type="SUPFAM" id="SSF81606">
    <property type="entry name" value="PP2C-like"/>
    <property type="match status" value="1"/>
</dbReference>
<feature type="region of interest" description="Disordered" evidence="2">
    <location>
        <begin position="366"/>
        <end position="385"/>
    </location>
</feature>
<dbReference type="InterPro" id="IPR052016">
    <property type="entry name" value="Bact_Sigma-Reg"/>
</dbReference>
<keyword evidence="3" id="KW-0812">Transmembrane</keyword>
<accession>A0ABZ1LI78</accession>
<dbReference type="Gene3D" id="3.60.40.10">
    <property type="entry name" value="PPM-type phosphatase domain"/>
    <property type="match status" value="1"/>
</dbReference>
<dbReference type="SMART" id="SM00331">
    <property type="entry name" value="PP2C_SIG"/>
    <property type="match status" value="1"/>
</dbReference>
<evidence type="ECO:0000259" key="4">
    <source>
        <dbReference type="SMART" id="SM00331"/>
    </source>
</evidence>
<feature type="transmembrane region" description="Helical" evidence="3">
    <location>
        <begin position="96"/>
        <end position="116"/>
    </location>
</feature>
<dbReference type="PANTHER" id="PTHR43156:SF2">
    <property type="entry name" value="STAGE II SPORULATION PROTEIN E"/>
    <property type="match status" value="1"/>
</dbReference>
<feature type="transmembrane region" description="Helical" evidence="3">
    <location>
        <begin position="63"/>
        <end position="84"/>
    </location>
</feature>
<keyword evidence="1" id="KW-0378">Hydrolase</keyword>
<proteinExistence type="predicted"/>